<evidence type="ECO:0000313" key="1">
    <source>
        <dbReference type="EMBL" id="BAO04741.1"/>
    </source>
</evidence>
<gene>
    <name evidence="1" type="ORF">CBO05P1_022</name>
</gene>
<dbReference type="Proteomes" id="UP000054164">
    <property type="component" value="Unassembled WGS sequence"/>
</dbReference>
<keyword evidence="1" id="KW-0413">Isomerase</keyword>
<organism evidence="1">
    <name type="scientific">Clostridium botulinum B str. Osaka05</name>
    <dbReference type="NCBI Taxonomy" id="1407017"/>
    <lineage>
        <taxon>Bacteria</taxon>
        <taxon>Bacillati</taxon>
        <taxon>Bacillota</taxon>
        <taxon>Clostridia</taxon>
        <taxon>Eubacteriales</taxon>
        <taxon>Clostridiaceae</taxon>
        <taxon>Clostridium</taxon>
    </lineage>
</organism>
<protein>
    <submittedName>
        <fullName evidence="1">DNA topoisomerase</fullName>
    </submittedName>
</protein>
<accession>A0A060N2Z7</accession>
<reference evidence="1" key="1">
    <citation type="submission" date="2013-10" db="EMBL/GenBank/DDBJ databases">
        <title>Draft genome sequence of Clostridium botulinum type B strain Osaka05.</title>
        <authorList>
            <person name="Sakaguchi Y."/>
            <person name="Hosomi K."/>
            <person name="Uchiyama J."/>
            <person name="Ogura Y."/>
            <person name="Sakaguchi M."/>
            <person name="Kohda T."/>
            <person name="Mukamoto M."/>
            <person name="Misawa N."/>
            <person name="Matsuzaki S."/>
            <person name="Hayashi T."/>
            <person name="Kozaki S."/>
        </authorList>
    </citation>
    <scope>NUCLEOTIDE SEQUENCE</scope>
    <source>
        <strain evidence="1">Osaka05</strain>
    </source>
</reference>
<dbReference type="GO" id="GO:0016853">
    <property type="term" value="F:isomerase activity"/>
    <property type="evidence" value="ECO:0007669"/>
    <property type="project" value="UniProtKB-KW"/>
</dbReference>
<dbReference type="RefSeq" id="WP_030031779.1">
    <property type="nucleotide sequence ID" value="NZ_BA000058.1"/>
</dbReference>
<dbReference type="AlphaFoldDB" id="A0A060N2Z7"/>
<proteinExistence type="predicted"/>
<name>A0A060N2Z7_CLOBO</name>
<sequence length="110" mass="13576">MVNLESAKIITDYLKNKGKILYRNNVNVFGDEDVVYLYNTEDDRDKHIKKMKENGWKYDIDFQKDKEGIYVDYYHIKDNVYILRAWFNRRNDTDIVKWYKEKINDYCQRD</sequence>
<dbReference type="HOGENOM" id="CLU_2166560_0_0_9"/>
<dbReference type="EMBL" id="BA000058">
    <property type="protein sequence ID" value="BAO04741.1"/>
    <property type="molecule type" value="Genomic_DNA"/>
</dbReference>